<comment type="caution">
    <text evidence="1">The sequence shown here is derived from an EMBL/GenBank/DDBJ whole genome shotgun (WGS) entry which is preliminary data.</text>
</comment>
<organism evidence="1 2">
    <name type="scientific">Rickettsia bellii str. RML Mogi</name>
    <dbReference type="NCBI Taxonomy" id="1359194"/>
    <lineage>
        <taxon>Bacteria</taxon>
        <taxon>Pseudomonadati</taxon>
        <taxon>Pseudomonadota</taxon>
        <taxon>Alphaproteobacteria</taxon>
        <taxon>Rickettsiales</taxon>
        <taxon>Rickettsiaceae</taxon>
        <taxon>Rickettsieae</taxon>
        <taxon>Rickettsia</taxon>
        <taxon>belli group</taxon>
    </lineage>
</organism>
<evidence type="ECO:0000313" key="1">
    <source>
        <dbReference type="EMBL" id="KJV91550.1"/>
    </source>
</evidence>
<dbReference type="Proteomes" id="UP000033689">
    <property type="component" value="Unassembled WGS sequence"/>
</dbReference>
<dbReference type="RefSeq" id="WP_011477546.1">
    <property type="nucleotide sequence ID" value="NZ_LAOJ01000001.1"/>
</dbReference>
<dbReference type="EMBL" id="LAOJ01000001">
    <property type="protein sequence ID" value="KJV91550.1"/>
    <property type="molecule type" value="Genomic_DNA"/>
</dbReference>
<evidence type="ECO:0000313" key="2">
    <source>
        <dbReference type="Proteomes" id="UP000033689"/>
    </source>
</evidence>
<protein>
    <submittedName>
        <fullName evidence="1">Uncharacterized protein</fullName>
    </submittedName>
</protein>
<dbReference type="AlphaFoldDB" id="A0A0F3QG63"/>
<gene>
    <name evidence="1" type="ORF">RBEMOGI_0156</name>
</gene>
<dbReference type="PATRIC" id="fig|1359194.3.peg.155"/>
<reference evidence="1 2" key="1">
    <citation type="submission" date="2015-02" db="EMBL/GenBank/DDBJ databases">
        <title>Genome Sequencing of Rickettsiales.</title>
        <authorList>
            <person name="Daugherty S.C."/>
            <person name="Su Q."/>
            <person name="Abolude K."/>
            <person name="Beier-Sexton M."/>
            <person name="Carlyon J.A."/>
            <person name="Carter R."/>
            <person name="Day N.P."/>
            <person name="Dumler S.J."/>
            <person name="Dyachenko V."/>
            <person name="Godinez A."/>
            <person name="Kurtti T.J."/>
            <person name="Lichay M."/>
            <person name="Mullins K.E."/>
            <person name="Ott S."/>
            <person name="Pappas-Brown V."/>
            <person name="Paris D.H."/>
            <person name="Patel P."/>
            <person name="Richards A.L."/>
            <person name="Sadzewicz L."/>
            <person name="Sears K."/>
            <person name="Seidman D."/>
            <person name="Sengamalay N."/>
            <person name="Stenos J."/>
            <person name="Tallon L.J."/>
            <person name="Vincent G."/>
            <person name="Fraser C.M."/>
            <person name="Munderloh U."/>
            <person name="Dunning-Hotopp J.C."/>
        </authorList>
    </citation>
    <scope>NUCLEOTIDE SEQUENCE [LARGE SCALE GENOMIC DNA]</scope>
    <source>
        <strain evidence="1 2">RML Mogi</strain>
    </source>
</reference>
<accession>A0A0F3QG63</accession>
<proteinExistence type="predicted"/>
<name>A0A0F3QG63_RICBE</name>
<dbReference type="STRING" id="33990.A3306_04820"/>
<sequence length="137" mass="15561">MLGFITAFFTIESSNTKNDKSIKGKIKNDEAIVDTFLNMSLESIEKTFPKPFSSSTHVEKKVNVDENDNGIFSTFYNTAVKYVLDLVAPVVQSVVQYARDYIEGDYNKYTLKIIVCKDIINKIMTLKTILVKTIMLN</sequence>